<evidence type="ECO:0000256" key="4">
    <source>
        <dbReference type="ARBA" id="ARBA00024667"/>
    </source>
</evidence>
<sequence length="153" mass="17572">MASDKKSGKSTSKGGNSNEEIFAGFQTLRNEQRMMANKLSEMEMELNEHKIVIDTLKNVDPKRKCYRMIGGILCERTVEDIMPTLVSNKEQLIKVIDALNDQLTKKGVEINEYKEKHNIRIRGQDELQRQEEDDTKEGTESKRNAIVVDLMKV</sequence>
<feature type="region of interest" description="Disordered" evidence="5">
    <location>
        <begin position="1"/>
        <end position="20"/>
    </location>
</feature>
<dbReference type="GO" id="GO:0016272">
    <property type="term" value="C:prefoldin complex"/>
    <property type="evidence" value="ECO:0007669"/>
    <property type="project" value="InterPro"/>
</dbReference>
<feature type="compositionally biased region" description="Low complexity" evidence="5">
    <location>
        <begin position="9"/>
        <end position="18"/>
    </location>
</feature>
<evidence type="ECO:0000256" key="2">
    <source>
        <dbReference type="ARBA" id="ARBA00011695"/>
    </source>
</evidence>
<dbReference type="FunFam" id="1.10.287.370:FF:000002">
    <property type="entry name" value="Prefoldin subunit 2"/>
    <property type="match status" value="1"/>
</dbReference>
<evidence type="ECO:0000256" key="3">
    <source>
        <dbReference type="ARBA" id="ARBA00023186"/>
    </source>
</evidence>
<dbReference type="KEGG" id="ccin:107274578"/>
<accession>A0AAJ7CG13</accession>
<dbReference type="InterPro" id="IPR009053">
    <property type="entry name" value="Prefoldin"/>
</dbReference>
<comment type="function">
    <text evidence="4">Binds specifically to cytosolic chaperonin (c-CPN) and transfers target proteins to it. Binds to nascent polypeptide chain and promotes folding in an environment in which there are many competing pathways for nonnative proteins.</text>
</comment>
<name>A0AAJ7CG13_CEPCN</name>
<dbReference type="GO" id="GO:0051082">
    <property type="term" value="F:unfolded protein binding"/>
    <property type="evidence" value="ECO:0007669"/>
    <property type="project" value="InterPro"/>
</dbReference>
<keyword evidence="3" id="KW-0143">Chaperone</keyword>
<evidence type="ECO:0000313" key="6">
    <source>
        <dbReference type="Proteomes" id="UP000694920"/>
    </source>
</evidence>
<dbReference type="PANTHER" id="PTHR13303">
    <property type="entry name" value="PREFOLDIN SUBUNIT 2"/>
    <property type="match status" value="1"/>
</dbReference>
<dbReference type="SUPFAM" id="SSF46579">
    <property type="entry name" value="Prefoldin"/>
    <property type="match status" value="1"/>
</dbReference>
<dbReference type="InterPro" id="IPR002777">
    <property type="entry name" value="PFD_beta-like"/>
</dbReference>
<evidence type="ECO:0000256" key="5">
    <source>
        <dbReference type="SAM" id="MobiDB-lite"/>
    </source>
</evidence>
<comment type="subunit">
    <text evidence="2">Heterohexamer of two PFD-alpha type and four PFD-beta type subunits.</text>
</comment>
<dbReference type="GO" id="GO:0006457">
    <property type="term" value="P:protein folding"/>
    <property type="evidence" value="ECO:0007669"/>
    <property type="project" value="InterPro"/>
</dbReference>
<evidence type="ECO:0000256" key="1">
    <source>
        <dbReference type="ARBA" id="ARBA00008045"/>
    </source>
</evidence>
<dbReference type="Pfam" id="PF01920">
    <property type="entry name" value="Prefoldin_2"/>
    <property type="match status" value="1"/>
</dbReference>
<dbReference type="InterPro" id="IPR027235">
    <property type="entry name" value="PFD2"/>
</dbReference>
<dbReference type="Proteomes" id="UP000694920">
    <property type="component" value="Unplaced"/>
</dbReference>
<evidence type="ECO:0000313" key="7">
    <source>
        <dbReference type="RefSeq" id="XP_015609331.1"/>
    </source>
</evidence>
<dbReference type="RefSeq" id="XP_015609331.1">
    <property type="nucleotide sequence ID" value="XM_015753845.2"/>
</dbReference>
<dbReference type="CTD" id="5202"/>
<dbReference type="Gene3D" id="1.10.287.370">
    <property type="match status" value="1"/>
</dbReference>
<organism evidence="6 7">
    <name type="scientific">Cephus cinctus</name>
    <name type="common">Wheat stem sawfly</name>
    <dbReference type="NCBI Taxonomy" id="211228"/>
    <lineage>
        <taxon>Eukaryota</taxon>
        <taxon>Metazoa</taxon>
        <taxon>Ecdysozoa</taxon>
        <taxon>Arthropoda</taxon>
        <taxon>Hexapoda</taxon>
        <taxon>Insecta</taxon>
        <taxon>Pterygota</taxon>
        <taxon>Neoptera</taxon>
        <taxon>Endopterygota</taxon>
        <taxon>Hymenoptera</taxon>
        <taxon>Cephoidea</taxon>
        <taxon>Cephidae</taxon>
        <taxon>Cephus</taxon>
    </lineage>
</organism>
<dbReference type="CDD" id="cd23163">
    <property type="entry name" value="Prefoldin_2"/>
    <property type="match status" value="1"/>
</dbReference>
<reference evidence="7" key="1">
    <citation type="submission" date="2025-08" db="UniProtKB">
        <authorList>
            <consortium name="RefSeq"/>
        </authorList>
    </citation>
    <scope>IDENTIFICATION</scope>
</reference>
<comment type="similarity">
    <text evidence="1">Belongs to the prefoldin subunit beta family.</text>
</comment>
<dbReference type="GeneID" id="107274578"/>
<proteinExistence type="inferred from homology"/>
<keyword evidence="6" id="KW-1185">Reference proteome</keyword>
<gene>
    <name evidence="7" type="primary">LOC107274578</name>
</gene>
<dbReference type="AlphaFoldDB" id="A0AAJ7CG13"/>
<protein>
    <submittedName>
        <fullName evidence="7">Prefoldin subunit 2</fullName>
    </submittedName>
</protein>